<evidence type="ECO:0000256" key="1">
    <source>
        <dbReference type="SAM" id="MobiDB-lite"/>
    </source>
</evidence>
<keyword evidence="2" id="KW-0808">Transferase</keyword>
<evidence type="ECO:0000313" key="3">
    <source>
        <dbReference type="Proteomes" id="UP000293268"/>
    </source>
</evidence>
<evidence type="ECO:0000313" key="2">
    <source>
        <dbReference type="EMBL" id="RYQ67559.1"/>
    </source>
</evidence>
<gene>
    <name evidence="2" type="ORF">PG2072B_1372</name>
</gene>
<dbReference type="EMBL" id="SBKU01000008">
    <property type="protein sequence ID" value="RYQ67559.1"/>
    <property type="molecule type" value="Genomic_DNA"/>
</dbReference>
<feature type="region of interest" description="Disordered" evidence="1">
    <location>
        <begin position="1"/>
        <end position="31"/>
    </location>
</feature>
<comment type="caution">
    <text evidence="2">The sequence shown here is derived from an EMBL/GenBank/DDBJ whole genome shotgun (WGS) entry which is preliminary data.</text>
</comment>
<dbReference type="GO" id="GO:0016301">
    <property type="term" value="F:kinase activity"/>
    <property type="evidence" value="ECO:0007669"/>
    <property type="project" value="UniProtKB-KW"/>
</dbReference>
<proteinExistence type="predicted"/>
<reference evidence="2 3" key="1">
    <citation type="submission" date="2019-01" db="EMBL/GenBank/DDBJ databases">
        <title>Unveiling genomic diversity among members of the Bifidobacterium pseudolongum species, a widely distributed gut commensal of the animal kingdom.</title>
        <authorList>
            <person name="Lugli G.A."/>
            <person name="Duranti S."/>
            <person name="Albert K."/>
            <person name="Mancabelli L."/>
            <person name="Napoli S."/>
            <person name="Viappiani A."/>
            <person name="Anzalone R."/>
            <person name="Longhi G."/>
            <person name="Milani C."/>
            <person name="Turroni F."/>
            <person name="Alessandri G."/>
            <person name="Sela D.A."/>
            <person name="Van Sinderen D."/>
            <person name="Ventura M."/>
        </authorList>
    </citation>
    <scope>NUCLEOTIDE SEQUENCE [LARGE SCALE GENOMIC DNA]</scope>
    <source>
        <strain evidence="2 3">2072B</strain>
    </source>
</reference>
<sequence>DKDSRHTFRPGAKVMSPTFEPMKRHTPQGLRRDSRHTFWPITLELTDLPQMDPRVLKATSVKADPTAPATAEPQALKITAASSNPKMFTLPWEKPLATWPDELLANLPRGISRHVVRFVHVGDSVYAIKEITRNVAEREYELLRRLEKLELPTCILSNWRFGFCH</sequence>
<feature type="non-terminal residue" evidence="2">
    <location>
        <position position="1"/>
    </location>
</feature>
<protein>
    <submittedName>
        <fullName evidence="2">LPS kinase</fullName>
    </submittedName>
</protein>
<keyword evidence="2" id="KW-0418">Kinase</keyword>
<organism evidence="2 3">
    <name type="scientific">Bifidobacterium pseudolongum subsp. globosum</name>
    <dbReference type="NCBI Taxonomy" id="1690"/>
    <lineage>
        <taxon>Bacteria</taxon>
        <taxon>Bacillati</taxon>
        <taxon>Actinomycetota</taxon>
        <taxon>Actinomycetes</taxon>
        <taxon>Bifidobacteriales</taxon>
        <taxon>Bifidobacteriaceae</taxon>
        <taxon>Bifidobacterium</taxon>
    </lineage>
</organism>
<dbReference type="Proteomes" id="UP000293268">
    <property type="component" value="Unassembled WGS sequence"/>
</dbReference>
<name>A0A4Q5BB72_9BIFI</name>
<accession>A0A4Q5BB72</accession>
<dbReference type="AlphaFoldDB" id="A0A4Q5BB72"/>